<proteinExistence type="predicted"/>
<comment type="caution">
    <text evidence="2">The sequence shown here is derived from an EMBL/GenBank/DDBJ whole genome shotgun (WGS) entry which is preliminary data.</text>
</comment>
<protein>
    <submittedName>
        <fullName evidence="2">HPr family phosphocarrier protein</fullName>
    </submittedName>
</protein>
<dbReference type="Proteomes" id="UP001589609">
    <property type="component" value="Unassembled WGS sequence"/>
</dbReference>
<dbReference type="CDD" id="cd00367">
    <property type="entry name" value="PTS-HPr_like"/>
    <property type="match status" value="1"/>
</dbReference>
<dbReference type="SUPFAM" id="SSF55594">
    <property type="entry name" value="HPr-like"/>
    <property type="match status" value="1"/>
</dbReference>
<dbReference type="Gene3D" id="3.30.1340.10">
    <property type="entry name" value="HPr-like"/>
    <property type="match status" value="1"/>
</dbReference>
<name>A0ABV5WJ18_9BACI</name>
<sequence length="86" mass="9535">MIEEKIVVRIQNGLQARIATEFVQKSSFFNSEINLIKNGRSVVAKSIMGVMSLAIREDEEITIIANGSDEQAAIVALRDSLSNKKR</sequence>
<dbReference type="InterPro" id="IPR000032">
    <property type="entry name" value="HPr-like"/>
</dbReference>
<dbReference type="PANTHER" id="PTHR33705:SF5">
    <property type="entry name" value="HPR-LIKE PROTEIN CRH"/>
    <property type="match status" value="1"/>
</dbReference>
<keyword evidence="3" id="KW-1185">Reference proteome</keyword>
<evidence type="ECO:0000313" key="3">
    <source>
        <dbReference type="Proteomes" id="UP001589609"/>
    </source>
</evidence>
<evidence type="ECO:0000259" key="1">
    <source>
        <dbReference type="PROSITE" id="PS51350"/>
    </source>
</evidence>
<accession>A0ABV5WJ18</accession>
<dbReference type="NCBIfam" id="TIGR01003">
    <property type="entry name" value="PTS_HPr_family"/>
    <property type="match status" value="1"/>
</dbReference>
<reference evidence="2 3" key="1">
    <citation type="submission" date="2024-09" db="EMBL/GenBank/DDBJ databases">
        <authorList>
            <person name="Sun Q."/>
            <person name="Mori K."/>
        </authorList>
    </citation>
    <scope>NUCLEOTIDE SEQUENCE [LARGE SCALE GENOMIC DNA]</scope>
    <source>
        <strain evidence="2 3">JCM 11201</strain>
    </source>
</reference>
<dbReference type="PRINTS" id="PR00107">
    <property type="entry name" value="PHOSPHOCPHPR"/>
</dbReference>
<dbReference type="PANTHER" id="PTHR33705">
    <property type="entry name" value="PHOSPHOCARRIER PROTEIN HPR"/>
    <property type="match status" value="1"/>
</dbReference>
<dbReference type="Pfam" id="PF00381">
    <property type="entry name" value="PTS-HPr"/>
    <property type="match status" value="1"/>
</dbReference>
<dbReference type="EMBL" id="JBHMAF010000138">
    <property type="protein sequence ID" value="MFB9760387.1"/>
    <property type="molecule type" value="Genomic_DNA"/>
</dbReference>
<feature type="domain" description="HPr" evidence="1">
    <location>
        <begin position="1"/>
        <end position="86"/>
    </location>
</feature>
<evidence type="ECO:0000313" key="2">
    <source>
        <dbReference type="EMBL" id="MFB9760387.1"/>
    </source>
</evidence>
<organism evidence="2 3">
    <name type="scientific">Ectobacillus funiculus</name>
    <dbReference type="NCBI Taxonomy" id="137993"/>
    <lineage>
        <taxon>Bacteria</taxon>
        <taxon>Bacillati</taxon>
        <taxon>Bacillota</taxon>
        <taxon>Bacilli</taxon>
        <taxon>Bacillales</taxon>
        <taxon>Bacillaceae</taxon>
        <taxon>Ectobacillus</taxon>
    </lineage>
</organism>
<dbReference type="PROSITE" id="PS51350">
    <property type="entry name" value="PTS_HPR_DOM"/>
    <property type="match status" value="1"/>
</dbReference>
<dbReference type="InterPro" id="IPR035895">
    <property type="entry name" value="HPr-like_sf"/>
</dbReference>
<dbReference type="RefSeq" id="WP_379950703.1">
    <property type="nucleotide sequence ID" value="NZ_JBHMAF010000138.1"/>
</dbReference>
<dbReference type="InterPro" id="IPR050399">
    <property type="entry name" value="HPr"/>
</dbReference>
<gene>
    <name evidence="2" type="ORF">ACFFMS_18840</name>
</gene>